<evidence type="ECO:0000256" key="2">
    <source>
        <dbReference type="ARBA" id="ARBA00007330"/>
    </source>
</evidence>
<dbReference type="GO" id="GO:0006071">
    <property type="term" value="P:glycerol metabolic process"/>
    <property type="evidence" value="ECO:0007669"/>
    <property type="project" value="UniProtKB-KW"/>
</dbReference>
<keyword evidence="4" id="KW-0319">Glycerol metabolism</keyword>
<protein>
    <recommendedName>
        <fullName evidence="7">Glycerol-3-phosphate dehydrogenase</fullName>
        <ecNumber evidence="7">1.1.5.3</ecNumber>
    </recommendedName>
</protein>
<reference evidence="11" key="1">
    <citation type="submission" date="2018-12" db="EMBL/GenBank/DDBJ databases">
        <title>Tengunoibacter tsumagoiensis gen. nov., sp. nov., Dictyobacter kobayashii sp. nov., D. alpinus sp. nov., and D. joshuensis sp. nov. and description of Dictyobacteraceae fam. nov. within the order Ktedonobacterales isolated from Tengu-no-mugimeshi.</title>
        <authorList>
            <person name="Wang C.M."/>
            <person name="Zheng Y."/>
            <person name="Sakai Y."/>
            <person name="Toyoda A."/>
            <person name="Minakuchi Y."/>
            <person name="Abe K."/>
            <person name="Yokota A."/>
            <person name="Yabe S."/>
        </authorList>
    </citation>
    <scope>NUCLEOTIDE SEQUENCE [LARGE SCALE GENOMIC DNA]</scope>
    <source>
        <strain evidence="11">S-27</strain>
    </source>
</reference>
<dbReference type="OrthoDB" id="9801699at2"/>
<dbReference type="RefSeq" id="WP_126602924.1">
    <property type="nucleotide sequence ID" value="NZ_BIFQ01000002.1"/>
</dbReference>
<dbReference type="PRINTS" id="PR01001">
    <property type="entry name" value="FADG3PDH"/>
</dbReference>
<dbReference type="GO" id="GO:0009331">
    <property type="term" value="C:glycerol-3-phosphate dehydrogenase (FAD) complex"/>
    <property type="evidence" value="ECO:0007669"/>
    <property type="project" value="UniProtKB-UniRule"/>
</dbReference>
<evidence type="ECO:0000259" key="9">
    <source>
        <dbReference type="Pfam" id="PF16901"/>
    </source>
</evidence>
<dbReference type="GO" id="GO:0046168">
    <property type="term" value="P:glycerol-3-phosphate catabolic process"/>
    <property type="evidence" value="ECO:0007669"/>
    <property type="project" value="TreeGrafter"/>
</dbReference>
<name>A0A401ZT90_9CHLR</name>
<sequence length="560" mass="61403">MQLLSSTTRSRNLSHLASEHFDVLVIGGGVTGAGVALDAAARGYSVALVEKNDFASGTSSKSTKLVHGGIRYLPNFDFALVHEALVERGLLLQNAPYLVTPVEFVLPIYKGDRHPVGMPFTTPGGVGLSLLLDIGLWMYDLMSGGRGVKFHRHLSREKVLNLAPALVQTNLKEGFTYYDAQTNDARLTMALIRTASRYGATITNYSEVTSFVKENGKVTGAIVRDRFSEEEYTVRARHIVNAAGVFSGLVEDLTGMDSQVSIEPSKGVHLVLRREDLQLGETAIVLPETEDKRILFVVPWGSRAVFGTTDTGRGDLDHPTVTQDDISYLLKYLNMYMNVNLSEQDIISTYAGYRPLVKPRNKNASTAKLSRSHVVLESTSGLVTITGGKLTTYRRMAQDTVDVLSRRDGMKPLHPTEALPLQGSAGWSSVRHSIEKRGQALGLSKHIIDHLGASYGTVAQEVLEIIEQDATLAAPLIDDLPYIKAEVVYACRYEMAMTPGDVLAHRTSIELEDKQRGLGVINEVAALMSKELGWSENQQEPLSAAYRDAIEFQLAAEKKR</sequence>
<dbReference type="Gene3D" id="3.30.9.10">
    <property type="entry name" value="D-Amino Acid Oxidase, subunit A, domain 2"/>
    <property type="match status" value="1"/>
</dbReference>
<gene>
    <name evidence="10" type="primary">glpA_2</name>
    <name evidence="10" type="ORF">KDAU_73230</name>
</gene>
<dbReference type="PROSITE" id="PS00978">
    <property type="entry name" value="FAD_G3PDH_2"/>
    <property type="match status" value="1"/>
</dbReference>
<keyword evidence="3 7" id="KW-0285">Flavoprotein</keyword>
<evidence type="ECO:0000313" key="11">
    <source>
        <dbReference type="Proteomes" id="UP000287224"/>
    </source>
</evidence>
<dbReference type="InterPro" id="IPR000447">
    <property type="entry name" value="G3P_DH_FAD-dep"/>
</dbReference>
<dbReference type="AlphaFoldDB" id="A0A401ZT90"/>
<keyword evidence="6 7" id="KW-0560">Oxidoreductase</keyword>
<dbReference type="EMBL" id="BIFQ01000002">
    <property type="protein sequence ID" value="GCE09994.1"/>
    <property type="molecule type" value="Genomic_DNA"/>
</dbReference>
<dbReference type="Pfam" id="PF16901">
    <property type="entry name" value="DAO_C"/>
    <property type="match status" value="1"/>
</dbReference>
<evidence type="ECO:0000256" key="6">
    <source>
        <dbReference type="ARBA" id="ARBA00023002"/>
    </source>
</evidence>
<dbReference type="InterPro" id="IPR036188">
    <property type="entry name" value="FAD/NAD-bd_sf"/>
</dbReference>
<dbReference type="PANTHER" id="PTHR11985:SF35">
    <property type="entry name" value="ANAEROBIC GLYCEROL-3-PHOSPHATE DEHYDROGENASE SUBUNIT A"/>
    <property type="match status" value="1"/>
</dbReference>
<comment type="similarity">
    <text evidence="2 7">Belongs to the FAD-dependent glycerol-3-phosphate dehydrogenase family.</text>
</comment>
<dbReference type="SUPFAM" id="SSF51905">
    <property type="entry name" value="FAD/NAD(P)-binding domain"/>
    <property type="match status" value="1"/>
</dbReference>
<dbReference type="InterPro" id="IPR006076">
    <property type="entry name" value="FAD-dep_OxRdtase"/>
</dbReference>
<comment type="caution">
    <text evidence="10">The sequence shown here is derived from an EMBL/GenBank/DDBJ whole genome shotgun (WGS) entry which is preliminary data.</text>
</comment>
<dbReference type="Gene3D" id="1.10.8.870">
    <property type="entry name" value="Alpha-glycerophosphate oxidase, cap domain"/>
    <property type="match status" value="1"/>
</dbReference>
<feature type="domain" description="Alpha-glycerophosphate oxidase C-terminal" evidence="9">
    <location>
        <begin position="416"/>
        <end position="538"/>
    </location>
</feature>
<evidence type="ECO:0000256" key="7">
    <source>
        <dbReference type="RuleBase" id="RU361217"/>
    </source>
</evidence>
<dbReference type="Proteomes" id="UP000287224">
    <property type="component" value="Unassembled WGS sequence"/>
</dbReference>
<dbReference type="EC" id="1.1.5.3" evidence="7"/>
<dbReference type="Gene3D" id="3.50.50.60">
    <property type="entry name" value="FAD/NAD(P)-binding domain"/>
    <property type="match status" value="1"/>
</dbReference>
<dbReference type="InterPro" id="IPR038299">
    <property type="entry name" value="DAO_C_sf"/>
</dbReference>
<dbReference type="SUPFAM" id="SSF54373">
    <property type="entry name" value="FAD-linked reductases, C-terminal domain"/>
    <property type="match status" value="1"/>
</dbReference>
<proteinExistence type="inferred from homology"/>
<organism evidence="10 11">
    <name type="scientific">Dictyobacter aurantiacus</name>
    <dbReference type="NCBI Taxonomy" id="1936993"/>
    <lineage>
        <taxon>Bacteria</taxon>
        <taxon>Bacillati</taxon>
        <taxon>Chloroflexota</taxon>
        <taxon>Ktedonobacteria</taxon>
        <taxon>Ktedonobacterales</taxon>
        <taxon>Dictyobacteraceae</taxon>
        <taxon>Dictyobacter</taxon>
    </lineage>
</organism>
<evidence type="ECO:0000259" key="8">
    <source>
        <dbReference type="Pfam" id="PF01266"/>
    </source>
</evidence>
<evidence type="ECO:0000313" key="10">
    <source>
        <dbReference type="EMBL" id="GCE09994.1"/>
    </source>
</evidence>
<feature type="domain" description="FAD dependent oxidoreductase" evidence="8">
    <location>
        <begin position="22"/>
        <end position="394"/>
    </location>
</feature>
<keyword evidence="5" id="KW-0274">FAD</keyword>
<dbReference type="PANTHER" id="PTHR11985">
    <property type="entry name" value="GLYCEROL-3-PHOSPHATE DEHYDROGENASE"/>
    <property type="match status" value="1"/>
</dbReference>
<evidence type="ECO:0000256" key="3">
    <source>
        <dbReference type="ARBA" id="ARBA00022630"/>
    </source>
</evidence>
<dbReference type="GO" id="GO:0004368">
    <property type="term" value="F:glycerol-3-phosphate dehydrogenase (quinone) activity"/>
    <property type="evidence" value="ECO:0007669"/>
    <property type="project" value="UniProtKB-EC"/>
</dbReference>
<accession>A0A401ZT90</accession>
<dbReference type="PROSITE" id="PS00977">
    <property type="entry name" value="FAD_G3PDH_1"/>
    <property type="match status" value="1"/>
</dbReference>
<evidence type="ECO:0000256" key="5">
    <source>
        <dbReference type="ARBA" id="ARBA00022827"/>
    </source>
</evidence>
<dbReference type="Pfam" id="PF01266">
    <property type="entry name" value="DAO"/>
    <property type="match status" value="1"/>
</dbReference>
<comment type="cofactor">
    <cofactor evidence="1 7">
        <name>FAD</name>
        <dbReference type="ChEBI" id="CHEBI:57692"/>
    </cofactor>
</comment>
<evidence type="ECO:0000256" key="4">
    <source>
        <dbReference type="ARBA" id="ARBA00022798"/>
    </source>
</evidence>
<comment type="catalytic activity">
    <reaction evidence="7">
        <text>a quinone + sn-glycerol 3-phosphate = dihydroxyacetone phosphate + a quinol</text>
        <dbReference type="Rhea" id="RHEA:18977"/>
        <dbReference type="ChEBI" id="CHEBI:24646"/>
        <dbReference type="ChEBI" id="CHEBI:57597"/>
        <dbReference type="ChEBI" id="CHEBI:57642"/>
        <dbReference type="ChEBI" id="CHEBI:132124"/>
        <dbReference type="EC" id="1.1.5.3"/>
    </reaction>
</comment>
<keyword evidence="11" id="KW-1185">Reference proteome</keyword>
<dbReference type="InterPro" id="IPR031656">
    <property type="entry name" value="DAO_C"/>
</dbReference>
<evidence type="ECO:0000256" key="1">
    <source>
        <dbReference type="ARBA" id="ARBA00001974"/>
    </source>
</evidence>